<protein>
    <submittedName>
        <fullName evidence="3">Aste57867_18675 protein</fullName>
    </submittedName>
</protein>
<evidence type="ECO:0000256" key="1">
    <source>
        <dbReference type="SAM" id="MobiDB-lite"/>
    </source>
</evidence>
<reference evidence="2" key="2">
    <citation type="submission" date="2019-06" db="EMBL/GenBank/DDBJ databases">
        <title>Genomics analysis of Aphanomyces spp. identifies a new class of oomycete effector associated with host adaptation.</title>
        <authorList>
            <person name="Gaulin E."/>
        </authorList>
    </citation>
    <scope>NUCLEOTIDE SEQUENCE</scope>
    <source>
        <strain evidence="2">CBS 578.67</strain>
    </source>
</reference>
<name>A0A485LB38_9STRA</name>
<gene>
    <name evidence="3" type="primary">Aste57867_18675</name>
    <name evidence="2" type="ORF">As57867_018613</name>
    <name evidence="3" type="ORF">ASTE57867_18675</name>
</gene>
<dbReference type="AlphaFoldDB" id="A0A485LB38"/>
<sequence>MSRLDNIRSLASQAGQTIYSGATVVASVSKEKGRKAYATAAVAASAGRSTLETRLKQVQTSSTYKTVKQKLWSKNGSPTAEEPVQFASTEKEYYKVDPTTIVKRSKSNRDVLKSERPPKLTRSATSMDIRPASREQPAKATHDSNGKRLASQEVEF</sequence>
<dbReference type="Proteomes" id="UP000332933">
    <property type="component" value="Unassembled WGS sequence"/>
</dbReference>
<accession>A0A485LB38</accession>
<feature type="compositionally biased region" description="Basic and acidic residues" evidence="1">
    <location>
        <begin position="131"/>
        <end position="146"/>
    </location>
</feature>
<dbReference type="EMBL" id="VJMH01006404">
    <property type="protein sequence ID" value="KAF0689905.1"/>
    <property type="molecule type" value="Genomic_DNA"/>
</dbReference>
<dbReference type="EMBL" id="CAADRA010006425">
    <property type="protein sequence ID" value="VFT95410.1"/>
    <property type="molecule type" value="Genomic_DNA"/>
</dbReference>
<feature type="compositionally biased region" description="Basic and acidic residues" evidence="1">
    <location>
        <begin position="107"/>
        <end position="118"/>
    </location>
</feature>
<evidence type="ECO:0000313" key="2">
    <source>
        <dbReference type="EMBL" id="KAF0689905.1"/>
    </source>
</evidence>
<evidence type="ECO:0000313" key="3">
    <source>
        <dbReference type="EMBL" id="VFT95410.1"/>
    </source>
</evidence>
<evidence type="ECO:0000313" key="4">
    <source>
        <dbReference type="Proteomes" id="UP000332933"/>
    </source>
</evidence>
<organism evidence="3 4">
    <name type="scientific">Aphanomyces stellatus</name>
    <dbReference type="NCBI Taxonomy" id="120398"/>
    <lineage>
        <taxon>Eukaryota</taxon>
        <taxon>Sar</taxon>
        <taxon>Stramenopiles</taxon>
        <taxon>Oomycota</taxon>
        <taxon>Saprolegniomycetes</taxon>
        <taxon>Saprolegniales</taxon>
        <taxon>Verrucalvaceae</taxon>
        <taxon>Aphanomyces</taxon>
    </lineage>
</organism>
<dbReference type="OrthoDB" id="79658at2759"/>
<reference evidence="3 4" key="1">
    <citation type="submission" date="2019-03" db="EMBL/GenBank/DDBJ databases">
        <authorList>
            <person name="Gaulin E."/>
            <person name="Dumas B."/>
        </authorList>
    </citation>
    <scope>NUCLEOTIDE SEQUENCE [LARGE SCALE GENOMIC DNA]</scope>
    <source>
        <strain evidence="3">CBS 568.67</strain>
    </source>
</reference>
<proteinExistence type="predicted"/>
<feature type="region of interest" description="Disordered" evidence="1">
    <location>
        <begin position="105"/>
        <end position="156"/>
    </location>
</feature>
<keyword evidence="4" id="KW-1185">Reference proteome</keyword>